<comment type="caution">
    <text evidence="6">The sequence shown here is derived from an EMBL/GenBank/DDBJ whole genome shotgun (WGS) entry which is preliminary data.</text>
</comment>
<protein>
    <submittedName>
        <fullName evidence="6">N-methyl-L-tryptophan oxidase</fullName>
        <ecNumber evidence="6">1.5.3.2</ecNumber>
    </submittedName>
</protein>
<evidence type="ECO:0000256" key="3">
    <source>
        <dbReference type="ARBA" id="ARBA00022827"/>
    </source>
</evidence>
<name>A0A7X8TJH0_9MICC</name>
<accession>A0A7X8TJH0</accession>
<feature type="domain" description="FAD dependent oxidoreductase" evidence="5">
    <location>
        <begin position="17"/>
        <end position="372"/>
    </location>
</feature>
<dbReference type="Proteomes" id="UP000523139">
    <property type="component" value="Unassembled WGS sequence"/>
</dbReference>
<sequence>MSQPPSSRTRDQFDDLDLLVIGLGSVGSFALRHAARIGLSVLGVEQFGLEHDRGAYAGESRLYRTLYHEGADYLPLLQDAREEWLDLQKAGRRRLFLETGVLSIAADDAPQLRGVKDTAESYDLPNRRLSAEELHREFPQHHKLGQDVGILDQLGGVIRSEAGVAEAQRQAVAAGAAVLTDTPVHSLRHTPGGVEAQVGDRTVRASAAVIAAGSWTPKLVPQLTPALSARKITLTWFAPSDPANFTPEVCPAFIRDFQSEEGTTHLFGVPTLDGTLVKVGVGDVWNDPPEERAPDDLPRHLPEDALREIGETVHSLIPDLPSRPSRHSVHMDLFTPDRRALLGLISDNVAVAAGLSGHGFKLAPTFGKLAVESATGSGPSLDISSFDPLRFSS</sequence>
<keyword evidence="3" id="KW-0274">FAD</keyword>
<dbReference type="InterPro" id="IPR006076">
    <property type="entry name" value="FAD-dep_OxRdtase"/>
</dbReference>
<dbReference type="AlphaFoldDB" id="A0A7X8TJH0"/>
<keyword evidence="7" id="KW-1185">Reference proteome</keyword>
<dbReference type="SUPFAM" id="SSF51905">
    <property type="entry name" value="FAD/NAD(P)-binding domain"/>
    <property type="match status" value="1"/>
</dbReference>
<dbReference type="EMBL" id="JABAHY010000005">
    <property type="protein sequence ID" value="NLS09719.1"/>
    <property type="molecule type" value="Genomic_DNA"/>
</dbReference>
<dbReference type="PANTHER" id="PTHR10961">
    <property type="entry name" value="PEROXISOMAL SARCOSINE OXIDASE"/>
    <property type="match status" value="1"/>
</dbReference>
<dbReference type="GO" id="GO:0008115">
    <property type="term" value="F:sarcosine oxidase activity"/>
    <property type="evidence" value="ECO:0007669"/>
    <property type="project" value="TreeGrafter"/>
</dbReference>
<dbReference type="Pfam" id="PF01266">
    <property type="entry name" value="DAO"/>
    <property type="match status" value="1"/>
</dbReference>
<dbReference type="NCBIfam" id="NF008425">
    <property type="entry name" value="PRK11259.1"/>
    <property type="match status" value="1"/>
</dbReference>
<dbReference type="RefSeq" id="WP_168887218.1">
    <property type="nucleotide sequence ID" value="NZ_JABAHY010000005.1"/>
</dbReference>
<gene>
    <name evidence="6" type="primary">solA</name>
    <name evidence="6" type="ORF">HGQ17_06805</name>
</gene>
<keyword evidence="2" id="KW-0285">Flavoprotein</keyword>
<dbReference type="GO" id="GO:0050131">
    <property type="term" value="F:N-methyl-L-amino-acid oxidase activity"/>
    <property type="evidence" value="ECO:0007669"/>
    <property type="project" value="UniProtKB-EC"/>
</dbReference>
<dbReference type="PANTHER" id="PTHR10961:SF7">
    <property type="entry name" value="FAD DEPENDENT OXIDOREDUCTASE DOMAIN-CONTAINING PROTEIN"/>
    <property type="match status" value="1"/>
</dbReference>
<evidence type="ECO:0000259" key="5">
    <source>
        <dbReference type="Pfam" id="PF01266"/>
    </source>
</evidence>
<evidence type="ECO:0000313" key="6">
    <source>
        <dbReference type="EMBL" id="NLS09719.1"/>
    </source>
</evidence>
<dbReference type="InterPro" id="IPR045170">
    <property type="entry name" value="MTOX"/>
</dbReference>
<evidence type="ECO:0000256" key="1">
    <source>
        <dbReference type="ARBA" id="ARBA00001974"/>
    </source>
</evidence>
<evidence type="ECO:0000256" key="2">
    <source>
        <dbReference type="ARBA" id="ARBA00022630"/>
    </source>
</evidence>
<dbReference type="EC" id="1.5.3.2" evidence="6"/>
<dbReference type="Gene3D" id="3.30.9.10">
    <property type="entry name" value="D-Amino Acid Oxidase, subunit A, domain 2"/>
    <property type="match status" value="1"/>
</dbReference>
<proteinExistence type="predicted"/>
<dbReference type="InterPro" id="IPR036188">
    <property type="entry name" value="FAD/NAD-bd_sf"/>
</dbReference>
<comment type="cofactor">
    <cofactor evidence="1">
        <name>FAD</name>
        <dbReference type="ChEBI" id="CHEBI:57692"/>
    </cofactor>
</comment>
<dbReference type="SUPFAM" id="SSF54373">
    <property type="entry name" value="FAD-linked reductases, C-terminal domain"/>
    <property type="match status" value="1"/>
</dbReference>
<evidence type="ECO:0000313" key="7">
    <source>
        <dbReference type="Proteomes" id="UP000523139"/>
    </source>
</evidence>
<organism evidence="6 7">
    <name type="scientific">Nesterenkonia sedimenti</name>
    <dbReference type="NCBI Taxonomy" id="1463632"/>
    <lineage>
        <taxon>Bacteria</taxon>
        <taxon>Bacillati</taxon>
        <taxon>Actinomycetota</taxon>
        <taxon>Actinomycetes</taxon>
        <taxon>Micrococcales</taxon>
        <taxon>Micrococcaceae</taxon>
        <taxon>Nesterenkonia</taxon>
    </lineage>
</organism>
<evidence type="ECO:0000256" key="4">
    <source>
        <dbReference type="ARBA" id="ARBA00023002"/>
    </source>
</evidence>
<dbReference type="Gene3D" id="3.50.50.60">
    <property type="entry name" value="FAD/NAD(P)-binding domain"/>
    <property type="match status" value="1"/>
</dbReference>
<reference evidence="6 7" key="1">
    <citation type="submission" date="2020-04" db="EMBL/GenBank/DDBJ databases">
        <title>Nesterenkonia sp. nov., isolated from marine sediment.</title>
        <authorList>
            <person name="Zhang G."/>
        </authorList>
    </citation>
    <scope>NUCLEOTIDE SEQUENCE [LARGE SCALE GENOMIC DNA]</scope>
    <source>
        <strain evidence="6 7">MY13</strain>
    </source>
</reference>
<dbReference type="GO" id="GO:0050660">
    <property type="term" value="F:flavin adenine dinucleotide binding"/>
    <property type="evidence" value="ECO:0007669"/>
    <property type="project" value="InterPro"/>
</dbReference>
<keyword evidence="4 6" id="KW-0560">Oxidoreductase</keyword>